<name>A0AAV4SMU0_CAEEX</name>
<keyword evidence="1" id="KW-0472">Membrane</keyword>
<dbReference type="AlphaFoldDB" id="A0AAV4SMU0"/>
<dbReference type="Proteomes" id="UP001054945">
    <property type="component" value="Unassembled WGS sequence"/>
</dbReference>
<organism evidence="2 3">
    <name type="scientific">Caerostris extrusa</name>
    <name type="common">Bark spider</name>
    <name type="synonym">Caerostris bankana</name>
    <dbReference type="NCBI Taxonomy" id="172846"/>
    <lineage>
        <taxon>Eukaryota</taxon>
        <taxon>Metazoa</taxon>
        <taxon>Ecdysozoa</taxon>
        <taxon>Arthropoda</taxon>
        <taxon>Chelicerata</taxon>
        <taxon>Arachnida</taxon>
        <taxon>Araneae</taxon>
        <taxon>Araneomorphae</taxon>
        <taxon>Entelegynae</taxon>
        <taxon>Araneoidea</taxon>
        <taxon>Araneidae</taxon>
        <taxon>Caerostris</taxon>
    </lineage>
</organism>
<gene>
    <name evidence="2" type="ORF">CEXT_716851</name>
</gene>
<proteinExistence type="predicted"/>
<comment type="caution">
    <text evidence="2">The sequence shown here is derived from an EMBL/GenBank/DDBJ whole genome shotgun (WGS) entry which is preliminary data.</text>
</comment>
<evidence type="ECO:0000256" key="1">
    <source>
        <dbReference type="SAM" id="Phobius"/>
    </source>
</evidence>
<evidence type="ECO:0000313" key="2">
    <source>
        <dbReference type="EMBL" id="GIY32988.1"/>
    </source>
</evidence>
<reference evidence="2 3" key="1">
    <citation type="submission" date="2021-06" db="EMBL/GenBank/DDBJ databases">
        <title>Caerostris extrusa draft genome.</title>
        <authorList>
            <person name="Kono N."/>
            <person name="Arakawa K."/>
        </authorList>
    </citation>
    <scope>NUCLEOTIDE SEQUENCE [LARGE SCALE GENOMIC DNA]</scope>
</reference>
<keyword evidence="1" id="KW-0812">Transmembrane</keyword>
<feature type="non-terminal residue" evidence="2">
    <location>
        <position position="142"/>
    </location>
</feature>
<dbReference type="EMBL" id="BPLR01009574">
    <property type="protein sequence ID" value="GIY32988.1"/>
    <property type="molecule type" value="Genomic_DNA"/>
</dbReference>
<keyword evidence="1" id="KW-1133">Transmembrane helix</keyword>
<feature type="transmembrane region" description="Helical" evidence="1">
    <location>
        <begin position="83"/>
        <end position="102"/>
    </location>
</feature>
<evidence type="ECO:0000313" key="3">
    <source>
        <dbReference type="Proteomes" id="UP001054945"/>
    </source>
</evidence>
<keyword evidence="3" id="KW-1185">Reference proteome</keyword>
<accession>A0AAV4SMU0</accession>
<sequence>MTPVKRTFSQILSKMKACLFKIVMMITCKKGRHNNFCHENRNRPALKKKSPRVTRSCRRSFGALYFPRSTNIRRSFEYTDCRFFCWIILINFDGQFIMAWILKQGMTPDVIQMEDIPFLHPSLKIRISRFIEFPAHASVKDP</sequence>
<protein>
    <submittedName>
        <fullName evidence="2">Uncharacterized protein</fullName>
    </submittedName>
</protein>